<dbReference type="AlphaFoldDB" id="A0A650CNN1"/>
<organism evidence="2 3">
    <name type="scientific">Stygiolobus azoricus</name>
    <dbReference type="NCBI Taxonomy" id="41675"/>
    <lineage>
        <taxon>Archaea</taxon>
        <taxon>Thermoproteota</taxon>
        <taxon>Thermoprotei</taxon>
        <taxon>Sulfolobales</taxon>
        <taxon>Sulfolobaceae</taxon>
        <taxon>Stygiolobus</taxon>
    </lineage>
</organism>
<dbReference type="PANTHER" id="PTHR39323:SF1">
    <property type="entry name" value="BLR1149 PROTEIN"/>
    <property type="match status" value="1"/>
</dbReference>
<dbReference type="InterPro" id="IPR004376">
    <property type="entry name" value="Pesterase_MJ0037"/>
</dbReference>
<proteinExistence type="predicted"/>
<dbReference type="Proteomes" id="UP000423396">
    <property type="component" value="Chromosome"/>
</dbReference>
<dbReference type="GeneID" id="42798272"/>
<accession>A0A650CNN1</accession>
<reference evidence="2 3" key="1">
    <citation type="submission" date="2019-10" db="EMBL/GenBank/DDBJ databases">
        <title>Genome Sequences from Six Type Strain Members of the Archaeal Family Sulfolobaceae: Acidianus ambivalens, Acidianus infernus, Metallosphaera prunae, Stygiolobus azoricus, Sulfolobus metallicus, and Sulfurisphaera ohwakuensis.</title>
        <authorList>
            <person name="Counts J.A."/>
            <person name="Kelly R.M."/>
        </authorList>
    </citation>
    <scope>NUCLEOTIDE SEQUENCE [LARGE SCALE GENOMIC DNA]</scope>
    <source>
        <strain evidence="2 3">FC6</strain>
    </source>
</reference>
<evidence type="ECO:0000313" key="2">
    <source>
        <dbReference type="EMBL" id="QGR19282.1"/>
    </source>
</evidence>
<dbReference type="NCBIfam" id="TIGR00024">
    <property type="entry name" value="SbcD_rel_arch"/>
    <property type="match status" value="1"/>
</dbReference>
<feature type="domain" description="Calcineurin-like phosphoesterase" evidence="1">
    <location>
        <begin position="25"/>
        <end position="143"/>
    </location>
</feature>
<dbReference type="InterPro" id="IPR029052">
    <property type="entry name" value="Metallo-depent_PP-like"/>
</dbReference>
<sequence length="249" mass="28189">MMSLASDIFIAEDLPVVYVKPLNAVVLSDVHIGYEEDMASKGIFIPRIQKKRFLTIYKRALKVFKTNKLIVNGDFKHSFSKLSKQERTELTEILTALKEEGVELKVIRGNHDNYLSSLLEKFDNVELLDEIVYDKITIFHGHKEISIEQGHIYIIGHEHPRLSIRDKLGFSHKIQCFLKVPLNEGATAIVLPATGTYQSGNGISLIHTNYMSPLMRKNGVLEKAKPYGIIEGQGIMEFPELGLLKDLII</sequence>
<dbReference type="EMBL" id="CP045483">
    <property type="protein sequence ID" value="QGR19282.1"/>
    <property type="molecule type" value="Genomic_DNA"/>
</dbReference>
<dbReference type="PIRSF" id="PIRSF000887">
    <property type="entry name" value="Pesterase_MJ0037"/>
    <property type="match status" value="1"/>
</dbReference>
<dbReference type="InterPro" id="IPR004843">
    <property type="entry name" value="Calcineurin-like_PHP"/>
</dbReference>
<dbReference type="OrthoDB" id="18264at2157"/>
<dbReference type="Pfam" id="PF00149">
    <property type="entry name" value="Metallophos"/>
    <property type="match status" value="1"/>
</dbReference>
<dbReference type="SUPFAM" id="SSF56300">
    <property type="entry name" value="Metallo-dependent phosphatases"/>
    <property type="match status" value="1"/>
</dbReference>
<gene>
    <name evidence="2" type="ORF">D1868_04325</name>
</gene>
<keyword evidence="3" id="KW-1185">Reference proteome</keyword>
<dbReference type="RefSeq" id="WP_156005903.1">
    <property type="nucleotide sequence ID" value="NZ_CP045483.1"/>
</dbReference>
<protein>
    <submittedName>
        <fullName evidence="2">Phosphoesterase</fullName>
    </submittedName>
</protein>
<dbReference type="Gene3D" id="3.60.21.10">
    <property type="match status" value="1"/>
</dbReference>
<dbReference type="GO" id="GO:0016787">
    <property type="term" value="F:hydrolase activity"/>
    <property type="evidence" value="ECO:0007669"/>
    <property type="project" value="InterPro"/>
</dbReference>
<name>A0A650CNN1_9CREN</name>
<dbReference type="InterPro" id="IPR024173">
    <property type="entry name" value="Pesterase_MJ0037-like"/>
</dbReference>
<dbReference type="PANTHER" id="PTHR39323">
    <property type="entry name" value="BLR1149 PROTEIN"/>
    <property type="match status" value="1"/>
</dbReference>
<dbReference type="KEGG" id="sazo:D1868_04325"/>
<evidence type="ECO:0000259" key="1">
    <source>
        <dbReference type="Pfam" id="PF00149"/>
    </source>
</evidence>
<evidence type="ECO:0000313" key="3">
    <source>
        <dbReference type="Proteomes" id="UP000423396"/>
    </source>
</evidence>
<dbReference type="CDD" id="cd07391">
    <property type="entry name" value="MPP_PF1019"/>
    <property type="match status" value="1"/>
</dbReference>